<gene>
    <name evidence="2" type="ORF">GGQ63_002046</name>
</gene>
<evidence type="ECO:0000313" key="3">
    <source>
        <dbReference type="Proteomes" id="UP000523821"/>
    </source>
</evidence>
<accession>A0A7W9L1U5</accession>
<reference evidence="2 3" key="1">
    <citation type="submission" date="2020-08" db="EMBL/GenBank/DDBJ databases">
        <title>Genomic Encyclopedia of Type Strains, Phase IV (KMG-IV): sequencing the most valuable type-strain genomes for metagenomic binning, comparative biology and taxonomic classification.</title>
        <authorList>
            <person name="Goeker M."/>
        </authorList>
    </citation>
    <scope>NUCLEOTIDE SEQUENCE [LARGE SCALE GENOMIC DNA]</scope>
    <source>
        <strain evidence="2 3">DSM 16268</strain>
    </source>
</reference>
<dbReference type="Proteomes" id="UP000523821">
    <property type="component" value="Unassembled WGS sequence"/>
</dbReference>
<dbReference type="Gene3D" id="3.40.50.1010">
    <property type="entry name" value="5'-nuclease"/>
    <property type="match status" value="1"/>
</dbReference>
<evidence type="ECO:0000313" key="2">
    <source>
        <dbReference type="EMBL" id="MBB5752992.1"/>
    </source>
</evidence>
<comment type="caution">
    <text evidence="2">The sequence shown here is derived from an EMBL/GenBank/DDBJ whole genome shotgun (WGS) entry which is preliminary data.</text>
</comment>
<dbReference type="InterPro" id="IPR002716">
    <property type="entry name" value="PIN_dom"/>
</dbReference>
<name>A0A7W9L1U5_9HYPH</name>
<dbReference type="Pfam" id="PF01850">
    <property type="entry name" value="PIN"/>
    <property type="match status" value="1"/>
</dbReference>
<feature type="domain" description="PIN" evidence="1">
    <location>
        <begin position="6"/>
        <end position="119"/>
    </location>
</feature>
<dbReference type="InterPro" id="IPR029060">
    <property type="entry name" value="PIN-like_dom_sf"/>
</dbReference>
<evidence type="ECO:0000259" key="1">
    <source>
        <dbReference type="Pfam" id="PF01850"/>
    </source>
</evidence>
<dbReference type="CDD" id="cd18692">
    <property type="entry name" value="PIN_VapC-like"/>
    <property type="match status" value="1"/>
</dbReference>
<organism evidence="2 3">
    <name type="scientific">Prosthecomicrobium pneumaticum</name>
    <dbReference type="NCBI Taxonomy" id="81895"/>
    <lineage>
        <taxon>Bacteria</taxon>
        <taxon>Pseudomonadati</taxon>
        <taxon>Pseudomonadota</taxon>
        <taxon>Alphaproteobacteria</taxon>
        <taxon>Hyphomicrobiales</taxon>
        <taxon>Kaistiaceae</taxon>
        <taxon>Prosthecomicrobium</taxon>
    </lineage>
</organism>
<dbReference type="SUPFAM" id="SSF88723">
    <property type="entry name" value="PIN domain-like"/>
    <property type="match status" value="1"/>
</dbReference>
<keyword evidence="3" id="KW-1185">Reference proteome</keyword>
<dbReference type="EMBL" id="JACHOO010000003">
    <property type="protein sequence ID" value="MBB5752992.1"/>
    <property type="molecule type" value="Genomic_DNA"/>
</dbReference>
<proteinExistence type="predicted"/>
<dbReference type="AlphaFoldDB" id="A0A7W9L1U5"/>
<sequence>MSMLTIDTNVLVYAFDQRDRRKHEIAVQIVKRMHRGQLPVALQVCGEFYNVMTRKFGRAPRDAADLTRGLMTSFLLFNNSSATVAQALELAASGRFSYWDANLLTAAEAAGCTALLSEDMADGVRVGALEVVAPFGPDGLSERAQALIST</sequence>
<protein>
    <submittedName>
        <fullName evidence="2">Putative nucleic acid-binding protein</fullName>
    </submittedName>
</protein>